<dbReference type="EMBL" id="JADGKB010000032">
    <property type="protein sequence ID" value="KAJ3257993.1"/>
    <property type="molecule type" value="Genomic_DNA"/>
</dbReference>
<evidence type="ECO:0000256" key="2">
    <source>
        <dbReference type="ARBA" id="ARBA00007690"/>
    </source>
</evidence>
<dbReference type="Proteomes" id="UP001210925">
    <property type="component" value="Unassembled WGS sequence"/>
</dbReference>
<sequence length="1344" mass="151224">MNDKELVLLSKIRSQINSGLENQKSAAVLLTAIEESIQEQGEALIPVAYFGTIMTIIDQSFEGDSSIIPAAVYILSVVFPRCHLFNSSISSNILRLKFSDITTIFEKVISTFNDDAPTVRGVINCYEYLLFAQENNIWSSESSCKKSFQYLLAYSVDVRPKVRKRAVDAIKRILSNPPPPSLTHPGTILAIEFYFNVIDSFQIDKSSNKAQLESQTTDALVNLKLLIPTFAMQSNNDKIRSKFDKLCSALLKLPSRAAHGHNILTQWSFEVFSALLSPENPNDIEFKVLYSLTKALLDLSPYENDAVLTPLWLTVITFSFSRLSEVVCDFEIGKIDSSEEHVQRFATQEYPKSVSSLFEKIFKTIFDSSVQIKPVIVEKATVLLSSLFDTCVSDGMIKNSSNGGDLAVMLALVDDSLNNIRFRDSWGNILTICAAVFKRLATEHPSLVGQLLEKIFVIRDDKGYGSNFPFKVEMDHVLEIAVQNLGFQVFFTHISMNIENEYPGQPKRPYLLAILCKALESPHSTSEWHMYKVYGTHSLKYYLDELLPLADRLLKKSGDLWEENRQLEAKLFETLGLQIWSAFPALCATLPEDTSSSFGQLAKRLGKVLTTLPKELYPNLPSGPDLRPTVCQGLENIIESFYLFASLKEEEGEDQEKLQWKELCSSIGKDVISKVQKYVNRFLSAICNIYTSVDLEDLQNNKHRGQTLQSIHEKTIQTLEKTIKKLLMIADASSISDYFITMTKSVSQMLENPNPTDIDRLTVYAIFDLVLILIPYISKEQYLSTLLEFQKICTTQIQSSDSTLQKKSYKCLCAILGAVPIESFNVAEMSNLLLNDDVVTKISPGAIRPRMKLIQQFVELISDSQIILQFIPTALPEVMLATKESNEKTRDSAYDCLITMCKKMMAGKGLSSSGLDRAFKSLDIEENGAHTPEISIKEFLMMVVAGLGGSSSHMQSASIASLGRLVFEFSTLLDVELTLELLKTVIMCMSFKNREVTKAVLGFIKVAIVCLPEDVLETCVESIITSILEHTREHKSHFKSKARHIFERLIRKFSYEQVEQYFPEQDKKLIANIKKRRDALKKRKAQPVEQDDTEAVKAKPNQAKSFEKAFHDSDSELDSDDDYIPEQFKDELSNNKQIKTETLIHEGEVDFLDNNVVSKLSQSKVKKSKKNLSIAKTNEDGRLVFEDSEDEKEEPKPEISEDYYKQSLASEVAFTRTADGRVKFIKRKRMEEDNGEVEVTKDVGQRWNAGKKKAKTDQSNVDAMLGRQYKAKKARGDVKKPGMADPHSYIPLTGKIVGNMNKSTKIDGSLKNILKAAVKGTDAGLKARKASNVKGISKANKRHK</sequence>
<keyword evidence="3" id="KW-0539">Nucleus</keyword>
<dbReference type="GO" id="GO:0005634">
    <property type="term" value="C:nucleus"/>
    <property type="evidence" value="ECO:0007669"/>
    <property type="project" value="UniProtKB-SubCell"/>
</dbReference>
<proteinExistence type="inferred from homology"/>
<comment type="similarity">
    <text evidence="2">Belongs to the RRP12 family.</text>
</comment>
<evidence type="ECO:0000259" key="5">
    <source>
        <dbReference type="Pfam" id="PF08161"/>
    </source>
</evidence>
<dbReference type="InterPro" id="IPR057860">
    <property type="entry name" value="HEAT_RRP12_N"/>
</dbReference>
<dbReference type="InterPro" id="IPR052087">
    <property type="entry name" value="RRP12"/>
</dbReference>
<evidence type="ECO:0000256" key="3">
    <source>
        <dbReference type="ARBA" id="ARBA00023242"/>
    </source>
</evidence>
<feature type="region of interest" description="Disordered" evidence="4">
    <location>
        <begin position="1081"/>
        <end position="1101"/>
    </location>
</feature>
<comment type="caution">
    <text evidence="7">The sequence shown here is derived from an EMBL/GenBank/DDBJ whole genome shotgun (WGS) entry which is preliminary data.</text>
</comment>
<evidence type="ECO:0008006" key="9">
    <source>
        <dbReference type="Google" id="ProtNLM"/>
    </source>
</evidence>
<dbReference type="Pfam" id="PF08161">
    <property type="entry name" value="RRP12_HEAT"/>
    <property type="match status" value="1"/>
</dbReference>
<dbReference type="InterPro" id="IPR012978">
    <property type="entry name" value="HEAT_RRP12"/>
</dbReference>
<organism evidence="7 8">
    <name type="scientific">Boothiomyces macroporosus</name>
    <dbReference type="NCBI Taxonomy" id="261099"/>
    <lineage>
        <taxon>Eukaryota</taxon>
        <taxon>Fungi</taxon>
        <taxon>Fungi incertae sedis</taxon>
        <taxon>Chytridiomycota</taxon>
        <taxon>Chytridiomycota incertae sedis</taxon>
        <taxon>Chytridiomycetes</taxon>
        <taxon>Rhizophydiales</taxon>
        <taxon>Terramycetaceae</taxon>
        <taxon>Boothiomyces</taxon>
    </lineage>
</organism>
<dbReference type="SUPFAM" id="SSF48371">
    <property type="entry name" value="ARM repeat"/>
    <property type="match status" value="1"/>
</dbReference>
<feature type="domain" description="RRP12 HEAT" evidence="5">
    <location>
        <begin position="375"/>
        <end position="692"/>
    </location>
</feature>
<reference evidence="7" key="1">
    <citation type="submission" date="2020-05" db="EMBL/GenBank/DDBJ databases">
        <title>Phylogenomic resolution of chytrid fungi.</title>
        <authorList>
            <person name="Stajich J.E."/>
            <person name="Amses K."/>
            <person name="Simmons R."/>
            <person name="Seto K."/>
            <person name="Myers J."/>
            <person name="Bonds A."/>
            <person name="Quandt C.A."/>
            <person name="Barry K."/>
            <person name="Liu P."/>
            <person name="Grigoriev I."/>
            <person name="Longcore J.E."/>
            <person name="James T.Y."/>
        </authorList>
    </citation>
    <scope>NUCLEOTIDE SEQUENCE</scope>
    <source>
        <strain evidence="7">PLAUS21</strain>
    </source>
</reference>
<accession>A0AAD5Y8Q2</accession>
<evidence type="ECO:0000256" key="1">
    <source>
        <dbReference type="ARBA" id="ARBA00004123"/>
    </source>
</evidence>
<dbReference type="InterPro" id="IPR016024">
    <property type="entry name" value="ARM-type_fold"/>
</dbReference>
<evidence type="ECO:0000313" key="7">
    <source>
        <dbReference type="EMBL" id="KAJ3257993.1"/>
    </source>
</evidence>
<evidence type="ECO:0000256" key="4">
    <source>
        <dbReference type="SAM" id="MobiDB-lite"/>
    </source>
</evidence>
<dbReference type="PANTHER" id="PTHR48287">
    <property type="entry name" value="ARM REPEAT SUPERFAMILY PROTEIN"/>
    <property type="match status" value="1"/>
</dbReference>
<dbReference type="Pfam" id="PF25772">
    <property type="entry name" value="HEAT_RRP12_N"/>
    <property type="match status" value="1"/>
</dbReference>
<dbReference type="PANTHER" id="PTHR48287:SF1">
    <property type="entry name" value="ARM REPEAT SUPERFAMILY PROTEIN"/>
    <property type="match status" value="1"/>
</dbReference>
<gene>
    <name evidence="7" type="ORF">HK103_004127</name>
</gene>
<comment type="subcellular location">
    <subcellularLocation>
        <location evidence="1">Nucleus</location>
    </subcellularLocation>
</comment>
<feature type="domain" description="RRP12 N-terminal HEAT" evidence="6">
    <location>
        <begin position="30"/>
        <end position="248"/>
    </location>
</feature>
<keyword evidence="8" id="KW-1185">Reference proteome</keyword>
<name>A0AAD5Y8Q2_9FUNG</name>
<protein>
    <recommendedName>
        <fullName evidence="9">Ribosomal RNA-processing protein 12-like conserved domain-containing protein</fullName>
    </recommendedName>
</protein>
<dbReference type="Gene3D" id="1.25.10.10">
    <property type="entry name" value="Leucine-rich Repeat Variant"/>
    <property type="match status" value="1"/>
</dbReference>
<dbReference type="InterPro" id="IPR011989">
    <property type="entry name" value="ARM-like"/>
</dbReference>
<feature type="region of interest" description="Disordered" evidence="4">
    <location>
        <begin position="1167"/>
        <end position="1200"/>
    </location>
</feature>
<evidence type="ECO:0000259" key="6">
    <source>
        <dbReference type="Pfam" id="PF25772"/>
    </source>
</evidence>
<evidence type="ECO:0000313" key="8">
    <source>
        <dbReference type="Proteomes" id="UP001210925"/>
    </source>
</evidence>